<reference evidence="9" key="1">
    <citation type="submission" date="2019-08" db="EMBL/GenBank/DDBJ databases">
        <title>Reference gene set and small RNA set construction with multiple tissues from Davidia involucrata Baill.</title>
        <authorList>
            <person name="Yang H."/>
            <person name="Zhou C."/>
            <person name="Li G."/>
            <person name="Wang J."/>
            <person name="Gao P."/>
            <person name="Wang M."/>
            <person name="Wang R."/>
            <person name="Zhao Y."/>
        </authorList>
    </citation>
    <scope>NUCLEOTIDE SEQUENCE</scope>
    <source>
        <tissue evidence="9">Mixed with DoveR01_LX</tissue>
    </source>
</reference>
<sequence>MMDLRRGRLVLIVFVLQLCLASTCVSANVVFKVHHKFGGREKSLAALRGHDARRQGRILSAIDLPLGGNGHPTDTALYFAKIGIGTPSKDYYVQVDTGSDILWVNCVGCDKCPKKSDIGIELRLYDPKGSVTGEIVTCEADFCSTVFETPLAGCKVGTICPYSVTYGDGSSTAGYFVKDNVQLNRVSGNLQTTSMNGTIAFGCGAKQSGQLGSSSTALDGLLGFGQANSSMISQLASAGKVKKMFAHCLDGTNGGGIFAIGEVVQPKLNSTPLVPNQAHYNVIMKAIEVGGDVLQLPTDVFDTEAGKGTIIDSGTTLAYLPQEVFDPLMKKVMALHPDLKLHIVEQQFTCFQYSKNVDHEFPVVTFHFENSLSLKVYPHDYLFQIHADEWCVGWQNNGMQSNDKKLTLLGDFALSNKLVLYDLENQTIGWAEYNCSLGIKVKDEKSGDVYLVGAHDISSACSLNAGRTLTLLLLAILLNFIYLSWCNE</sequence>
<dbReference type="Gene3D" id="2.40.70.10">
    <property type="entry name" value="Acid Proteases"/>
    <property type="match status" value="2"/>
</dbReference>
<feature type="active site" evidence="6">
    <location>
        <position position="96"/>
    </location>
</feature>
<dbReference type="InterPro" id="IPR032861">
    <property type="entry name" value="TAXi_N"/>
</dbReference>
<dbReference type="InterPro" id="IPR021109">
    <property type="entry name" value="Peptidase_aspartic_dom_sf"/>
</dbReference>
<dbReference type="CDD" id="cd05476">
    <property type="entry name" value="pepsin_A_like_plant"/>
    <property type="match status" value="1"/>
</dbReference>
<protein>
    <submittedName>
        <fullName evidence="9">Putative Eukaryotic aspartyl protease family protein isoform 1</fullName>
    </submittedName>
</protein>
<keyword evidence="5" id="KW-0325">Glycoprotein</keyword>
<feature type="active site" evidence="6">
    <location>
        <position position="312"/>
    </location>
</feature>
<evidence type="ECO:0000313" key="9">
    <source>
        <dbReference type="EMBL" id="MPA31763.1"/>
    </source>
</evidence>
<dbReference type="InterPro" id="IPR032799">
    <property type="entry name" value="TAXi_C"/>
</dbReference>
<evidence type="ECO:0000259" key="8">
    <source>
        <dbReference type="PROSITE" id="PS51767"/>
    </source>
</evidence>
<dbReference type="AlphaFoldDB" id="A0A5B6YK01"/>
<feature type="chain" id="PRO_5022688765" evidence="7">
    <location>
        <begin position="28"/>
        <end position="488"/>
    </location>
</feature>
<proteinExistence type="inferred from homology"/>
<keyword evidence="4" id="KW-0378">Hydrolase</keyword>
<keyword evidence="7" id="KW-0732">Signal</keyword>
<dbReference type="PANTHER" id="PTHR13683">
    <property type="entry name" value="ASPARTYL PROTEASES"/>
    <property type="match status" value="1"/>
</dbReference>
<dbReference type="FunFam" id="2.40.70.10:FF:000056">
    <property type="entry name" value="Eukaryotic aspartyl protease family protein"/>
    <property type="match status" value="1"/>
</dbReference>
<dbReference type="EMBL" id="GHES01001204">
    <property type="protein sequence ID" value="MPA31763.1"/>
    <property type="molecule type" value="Transcribed_RNA"/>
</dbReference>
<evidence type="ECO:0000256" key="7">
    <source>
        <dbReference type="SAM" id="SignalP"/>
    </source>
</evidence>
<gene>
    <name evidence="9" type="ORF">Din_001204</name>
</gene>
<evidence type="ECO:0000256" key="3">
    <source>
        <dbReference type="ARBA" id="ARBA00022750"/>
    </source>
</evidence>
<dbReference type="Pfam" id="PF14541">
    <property type="entry name" value="TAXi_C"/>
    <property type="match status" value="1"/>
</dbReference>
<dbReference type="SUPFAM" id="SSF50630">
    <property type="entry name" value="Acid proteases"/>
    <property type="match status" value="1"/>
</dbReference>
<evidence type="ECO:0000256" key="1">
    <source>
        <dbReference type="ARBA" id="ARBA00007447"/>
    </source>
</evidence>
<dbReference type="PROSITE" id="PS51767">
    <property type="entry name" value="PEPTIDASE_A1"/>
    <property type="match status" value="1"/>
</dbReference>
<dbReference type="GO" id="GO:0004190">
    <property type="term" value="F:aspartic-type endopeptidase activity"/>
    <property type="evidence" value="ECO:0007669"/>
    <property type="project" value="UniProtKB-KW"/>
</dbReference>
<dbReference type="FunFam" id="2.40.70.10:FF:000028">
    <property type="entry name" value="Eukaryotic aspartyl protease family protein"/>
    <property type="match status" value="1"/>
</dbReference>
<organism evidence="9">
    <name type="scientific">Davidia involucrata</name>
    <name type="common">Dove tree</name>
    <dbReference type="NCBI Taxonomy" id="16924"/>
    <lineage>
        <taxon>Eukaryota</taxon>
        <taxon>Viridiplantae</taxon>
        <taxon>Streptophyta</taxon>
        <taxon>Embryophyta</taxon>
        <taxon>Tracheophyta</taxon>
        <taxon>Spermatophyta</taxon>
        <taxon>Magnoliopsida</taxon>
        <taxon>eudicotyledons</taxon>
        <taxon>Gunneridae</taxon>
        <taxon>Pentapetalae</taxon>
        <taxon>asterids</taxon>
        <taxon>Cornales</taxon>
        <taxon>Nyssaceae</taxon>
        <taxon>Davidia</taxon>
    </lineage>
</organism>
<comment type="similarity">
    <text evidence="1">Belongs to the peptidase A1 family.</text>
</comment>
<evidence type="ECO:0000256" key="4">
    <source>
        <dbReference type="ARBA" id="ARBA00022801"/>
    </source>
</evidence>
<feature type="signal peptide" evidence="7">
    <location>
        <begin position="1"/>
        <end position="27"/>
    </location>
</feature>
<accession>A0A5B6YK01</accession>
<dbReference type="InterPro" id="IPR001461">
    <property type="entry name" value="Aspartic_peptidase_A1"/>
</dbReference>
<dbReference type="PRINTS" id="PR00792">
    <property type="entry name" value="PEPSIN"/>
</dbReference>
<evidence type="ECO:0000256" key="6">
    <source>
        <dbReference type="PIRSR" id="PIRSR601461-1"/>
    </source>
</evidence>
<keyword evidence="2 9" id="KW-0645">Protease</keyword>
<dbReference type="PANTHER" id="PTHR13683:SF768">
    <property type="entry name" value="EUKARYOTIC ASPARTYL PROTEASE FAMILY PROTEIN"/>
    <property type="match status" value="1"/>
</dbReference>
<dbReference type="Pfam" id="PF14543">
    <property type="entry name" value="TAXi_N"/>
    <property type="match status" value="1"/>
</dbReference>
<name>A0A5B6YK01_DAVIN</name>
<keyword evidence="3" id="KW-0064">Aspartyl protease</keyword>
<dbReference type="InterPro" id="IPR033121">
    <property type="entry name" value="PEPTIDASE_A1"/>
</dbReference>
<feature type="domain" description="Peptidase A1" evidence="8">
    <location>
        <begin position="78"/>
        <end position="431"/>
    </location>
</feature>
<evidence type="ECO:0000256" key="5">
    <source>
        <dbReference type="ARBA" id="ARBA00023180"/>
    </source>
</evidence>
<evidence type="ECO:0000256" key="2">
    <source>
        <dbReference type="ARBA" id="ARBA00022670"/>
    </source>
</evidence>
<dbReference type="InterPro" id="IPR034161">
    <property type="entry name" value="Pepsin-like_plant"/>
</dbReference>
<dbReference type="GO" id="GO:0006508">
    <property type="term" value="P:proteolysis"/>
    <property type="evidence" value="ECO:0007669"/>
    <property type="project" value="UniProtKB-KW"/>
</dbReference>